<feature type="domain" description="AMP-binding enzyme C-terminal" evidence="7">
    <location>
        <begin position="398"/>
        <end position="471"/>
    </location>
</feature>
<keyword evidence="4 5" id="KW-0067">ATP-binding</keyword>
<evidence type="ECO:0000256" key="2">
    <source>
        <dbReference type="ARBA" id="ARBA00022598"/>
    </source>
</evidence>
<name>A0A6I1FIT6_9BACI</name>
<dbReference type="Proteomes" id="UP000429595">
    <property type="component" value="Unassembled WGS sequence"/>
</dbReference>
<comment type="function">
    <text evidence="5">Converts 2-succinylbenzoate (OSB) to 2-succinylbenzoyl-CoA (OSB-CoA).</text>
</comment>
<proteinExistence type="inferred from homology"/>
<evidence type="ECO:0000256" key="1">
    <source>
        <dbReference type="ARBA" id="ARBA00022428"/>
    </source>
</evidence>
<gene>
    <name evidence="5 8" type="primary">menE</name>
    <name evidence="8" type="ORF">F9802_12215</name>
</gene>
<evidence type="ECO:0000256" key="5">
    <source>
        <dbReference type="HAMAP-Rule" id="MF_00731"/>
    </source>
</evidence>
<comment type="catalytic activity">
    <reaction evidence="5">
        <text>2-succinylbenzoate + ATP + CoA = 2-succinylbenzoyl-CoA + AMP + diphosphate</text>
        <dbReference type="Rhea" id="RHEA:17009"/>
        <dbReference type="ChEBI" id="CHEBI:18325"/>
        <dbReference type="ChEBI" id="CHEBI:30616"/>
        <dbReference type="ChEBI" id="CHEBI:33019"/>
        <dbReference type="ChEBI" id="CHEBI:57287"/>
        <dbReference type="ChEBI" id="CHEBI:57364"/>
        <dbReference type="ChEBI" id="CHEBI:456215"/>
        <dbReference type="EC" id="6.2.1.26"/>
    </reaction>
</comment>
<dbReference type="NCBIfam" id="TIGR01923">
    <property type="entry name" value="menE"/>
    <property type="match status" value="1"/>
</dbReference>
<dbReference type="Pfam" id="PF00501">
    <property type="entry name" value="AMP-binding"/>
    <property type="match status" value="1"/>
</dbReference>
<evidence type="ECO:0000256" key="3">
    <source>
        <dbReference type="ARBA" id="ARBA00022741"/>
    </source>
</evidence>
<evidence type="ECO:0000259" key="7">
    <source>
        <dbReference type="Pfam" id="PF13193"/>
    </source>
</evidence>
<dbReference type="PANTHER" id="PTHR43767:SF1">
    <property type="entry name" value="NONRIBOSOMAL PEPTIDE SYNTHASE PES1 (EUROFUNG)-RELATED"/>
    <property type="match status" value="1"/>
</dbReference>
<sequence>MVERVPNWLKQRAFLTPERPALFFEGSKWTFAELYEKALRQAAALEKAGFKEGGRIGLLVQNTGKAVWMIHALQQLGASAVLLNHRLTESELLWQLEDAEVAGVVYDPACRQLAEEMSGRFLCIDLSSLPLSEPFPSREEFSLDDTCSIMYTSGTTGKPKGVQQTYGNHWWSAAGSALNLGLHEKDCWLCAVPLFHISGYSILMRSVIYGMPVRLYTQFDEVEINDALKRGEGTIISVVSAMLSRLLHSLEGSYHPDFRCMLLGGGPAPKPLLEACAEKQIPVFQTYGMTETSSQIVTLPPEYSLTKLGSAGKPLFPCQLKIDSKGKGSPFTEGEILVKGPNVTSGYIKREEANSISFTDGWFHTGDIGYVDEEGFLFVLDRRSDLIISGGENVYPAEIESVLLDHPALIDAGVVGVPDEKWGQVPAAFVVTKEPVNEMELLGFCKNRLAKYKCPAYFITLNALPRNASRKLLRRELKAEFEKRQKKT</sequence>
<dbReference type="PANTHER" id="PTHR43767">
    <property type="entry name" value="LONG-CHAIN-FATTY-ACID--COA LIGASE"/>
    <property type="match status" value="1"/>
</dbReference>
<dbReference type="GO" id="GO:0005524">
    <property type="term" value="F:ATP binding"/>
    <property type="evidence" value="ECO:0007669"/>
    <property type="project" value="UniProtKB-KW"/>
</dbReference>
<keyword evidence="1 5" id="KW-0474">Menaquinone biosynthesis</keyword>
<reference evidence="8 9" key="1">
    <citation type="submission" date="2019-10" db="EMBL/GenBank/DDBJ databases">
        <title>Bacillus aerolatum sp. nov., isolated from bioaerosol of sport playgrounds.</title>
        <authorList>
            <person name="Chen P."/>
            <person name="Zhang G."/>
        </authorList>
    </citation>
    <scope>NUCLEOTIDE SEQUENCE [LARGE SCALE GENOMIC DNA]</scope>
    <source>
        <strain evidence="8 9">CX253</strain>
    </source>
</reference>
<feature type="domain" description="AMP-dependent synthetase/ligase" evidence="6">
    <location>
        <begin position="11"/>
        <end position="347"/>
    </location>
</feature>
<evidence type="ECO:0000256" key="4">
    <source>
        <dbReference type="ARBA" id="ARBA00022840"/>
    </source>
</evidence>
<comment type="similarity">
    <text evidence="5">Belongs to the ATP-dependent AMP-binding enzyme family. MenE subfamily.</text>
</comment>
<dbReference type="InterPro" id="IPR050237">
    <property type="entry name" value="ATP-dep_AMP-bd_enzyme"/>
</dbReference>
<dbReference type="UniPathway" id="UPA01057">
    <property type="reaction ID" value="UER00166"/>
</dbReference>
<dbReference type="PROSITE" id="PS00455">
    <property type="entry name" value="AMP_BINDING"/>
    <property type="match status" value="1"/>
</dbReference>
<keyword evidence="9" id="KW-1185">Reference proteome</keyword>
<organism evidence="8 9">
    <name type="scientific">Bacillus aerolatus</name>
    <dbReference type="NCBI Taxonomy" id="2653354"/>
    <lineage>
        <taxon>Bacteria</taxon>
        <taxon>Bacillati</taxon>
        <taxon>Bacillota</taxon>
        <taxon>Bacilli</taxon>
        <taxon>Bacillales</taxon>
        <taxon>Bacillaceae</taxon>
        <taxon>Bacillus</taxon>
    </lineage>
</organism>
<evidence type="ECO:0000259" key="6">
    <source>
        <dbReference type="Pfam" id="PF00501"/>
    </source>
</evidence>
<dbReference type="InterPro" id="IPR025110">
    <property type="entry name" value="AMP-bd_C"/>
</dbReference>
<evidence type="ECO:0000313" key="9">
    <source>
        <dbReference type="Proteomes" id="UP000429595"/>
    </source>
</evidence>
<dbReference type="SUPFAM" id="SSF56801">
    <property type="entry name" value="Acetyl-CoA synthetase-like"/>
    <property type="match status" value="1"/>
</dbReference>
<protein>
    <recommendedName>
        <fullName evidence="5">2-succinylbenzoate--CoA ligase</fullName>
        <ecNumber evidence="5">6.2.1.26</ecNumber>
    </recommendedName>
    <alternativeName>
        <fullName evidence="5">o-succinylbenzoyl-CoA synthetase</fullName>
        <shortName evidence="5">OSB-CoA synthetase</shortName>
    </alternativeName>
</protein>
<dbReference type="EMBL" id="WEIO01000007">
    <property type="protein sequence ID" value="KAB7705834.1"/>
    <property type="molecule type" value="Genomic_DNA"/>
</dbReference>
<dbReference type="EC" id="6.2.1.26" evidence="5"/>
<dbReference type="Gene3D" id="3.30.300.30">
    <property type="match status" value="1"/>
</dbReference>
<dbReference type="Pfam" id="PF13193">
    <property type="entry name" value="AMP-binding_C"/>
    <property type="match status" value="1"/>
</dbReference>
<dbReference type="AlphaFoldDB" id="A0A6I1FIT6"/>
<accession>A0A6I1FIT6</accession>
<dbReference type="GO" id="GO:0008756">
    <property type="term" value="F:o-succinylbenzoate-CoA ligase activity"/>
    <property type="evidence" value="ECO:0007669"/>
    <property type="project" value="UniProtKB-UniRule"/>
</dbReference>
<dbReference type="InterPro" id="IPR042099">
    <property type="entry name" value="ANL_N_sf"/>
</dbReference>
<keyword evidence="2 5" id="KW-0436">Ligase</keyword>
<dbReference type="NCBIfam" id="NF002966">
    <property type="entry name" value="PRK03640.1"/>
    <property type="match status" value="1"/>
</dbReference>
<keyword evidence="3 5" id="KW-0547">Nucleotide-binding</keyword>
<dbReference type="InterPro" id="IPR010192">
    <property type="entry name" value="MenE"/>
</dbReference>
<dbReference type="InterPro" id="IPR000873">
    <property type="entry name" value="AMP-dep_synth/lig_dom"/>
</dbReference>
<dbReference type="CDD" id="cd05912">
    <property type="entry name" value="OSB_CoA_lg"/>
    <property type="match status" value="1"/>
</dbReference>
<dbReference type="HAMAP" id="MF_00731">
    <property type="entry name" value="MenE"/>
    <property type="match status" value="1"/>
</dbReference>
<dbReference type="InterPro" id="IPR020845">
    <property type="entry name" value="AMP-binding_CS"/>
</dbReference>
<dbReference type="Gene3D" id="3.40.50.12780">
    <property type="entry name" value="N-terminal domain of ligase-like"/>
    <property type="match status" value="1"/>
</dbReference>
<dbReference type="GO" id="GO:0009234">
    <property type="term" value="P:menaquinone biosynthetic process"/>
    <property type="evidence" value="ECO:0007669"/>
    <property type="project" value="UniProtKB-UniRule"/>
</dbReference>
<dbReference type="UniPathway" id="UPA00079"/>
<comment type="caution">
    <text evidence="8">The sequence shown here is derived from an EMBL/GenBank/DDBJ whole genome shotgun (WGS) entry which is preliminary data.</text>
</comment>
<evidence type="ECO:0000313" key="8">
    <source>
        <dbReference type="EMBL" id="KAB7705834.1"/>
    </source>
</evidence>
<comment type="pathway">
    <text evidence="5">Quinol/quinone metabolism; menaquinone biosynthesis.</text>
</comment>
<dbReference type="FunFam" id="3.30.300.30:FF:000008">
    <property type="entry name" value="2,3-dihydroxybenzoate-AMP ligase"/>
    <property type="match status" value="1"/>
</dbReference>
<dbReference type="RefSeq" id="WP_152152311.1">
    <property type="nucleotide sequence ID" value="NZ_WEIO01000007.1"/>
</dbReference>
<dbReference type="InterPro" id="IPR045851">
    <property type="entry name" value="AMP-bd_C_sf"/>
</dbReference>
<comment type="pathway">
    <text evidence="5">Quinol/quinone metabolism; 1,4-dihydroxy-2-naphthoate biosynthesis; 1,4-dihydroxy-2-naphthoate from chorismate: step 5/7.</text>
</comment>